<organism evidence="7 8">
    <name type="scientific">Acinetobacter johnsonii SH046</name>
    <dbReference type="NCBI Taxonomy" id="575586"/>
    <lineage>
        <taxon>Bacteria</taxon>
        <taxon>Pseudomonadati</taxon>
        <taxon>Pseudomonadota</taxon>
        <taxon>Gammaproteobacteria</taxon>
        <taxon>Moraxellales</taxon>
        <taxon>Moraxellaceae</taxon>
        <taxon>Acinetobacter</taxon>
    </lineage>
</organism>
<comment type="subcellular location">
    <subcellularLocation>
        <location evidence="1">Cell membrane</location>
        <topology evidence="1">Multi-pass membrane protein</topology>
    </subcellularLocation>
</comment>
<proteinExistence type="predicted"/>
<dbReference type="Pfam" id="PF01943">
    <property type="entry name" value="Polysacc_synt"/>
    <property type="match status" value="1"/>
</dbReference>
<evidence type="ECO:0000256" key="3">
    <source>
        <dbReference type="ARBA" id="ARBA00022692"/>
    </source>
</evidence>
<feature type="transmembrane region" description="Helical" evidence="6">
    <location>
        <begin position="85"/>
        <end position="108"/>
    </location>
</feature>
<feature type="transmembrane region" description="Helical" evidence="6">
    <location>
        <begin position="355"/>
        <end position="373"/>
    </location>
</feature>
<accession>D0SG04</accession>
<reference evidence="8" key="1">
    <citation type="journal article" date="2012" name="PLoS ONE">
        <title>The success of Acinetobacter species; genetic, metabolic and virulence attributes.</title>
        <authorList>
            <person name="Peleg A.Y."/>
            <person name="de Breij A."/>
            <person name="Adams M.D."/>
            <person name="Cerqueira G.M."/>
            <person name="Mocali S."/>
            <person name="Galardini M."/>
            <person name="Nibbering P.H."/>
            <person name="Earl A.M."/>
            <person name="Ward D.V."/>
            <person name="Paterson D.L."/>
            <person name="Seifert H."/>
            <person name="Dijkshoorn L."/>
        </authorList>
    </citation>
    <scope>NUCLEOTIDE SEQUENCE [LARGE SCALE GENOMIC DNA]</scope>
    <source>
        <strain evidence="8">SH046</strain>
    </source>
</reference>
<dbReference type="AlphaFoldDB" id="D0SG04"/>
<dbReference type="HOGENOM" id="CLU_022017_0_2_6"/>
<feature type="transmembrane region" description="Helical" evidence="6">
    <location>
        <begin position="321"/>
        <end position="343"/>
    </location>
</feature>
<keyword evidence="5 6" id="KW-0472">Membrane</keyword>
<gene>
    <name evidence="7" type="ORF">HMPREF0016_02777</name>
</gene>
<feature type="transmembrane region" description="Helical" evidence="6">
    <location>
        <begin position="237"/>
        <end position="270"/>
    </location>
</feature>
<keyword evidence="3 6" id="KW-0812">Transmembrane</keyword>
<dbReference type="Proteomes" id="UP000012047">
    <property type="component" value="Unassembled WGS sequence"/>
</dbReference>
<evidence type="ECO:0000256" key="6">
    <source>
        <dbReference type="SAM" id="Phobius"/>
    </source>
</evidence>
<dbReference type="InterPro" id="IPR050833">
    <property type="entry name" value="Poly_Biosynth_Transport"/>
</dbReference>
<dbReference type="RefSeq" id="WP_005401616.1">
    <property type="nucleotide sequence ID" value="NZ_GG704970.1"/>
</dbReference>
<evidence type="ECO:0000256" key="4">
    <source>
        <dbReference type="ARBA" id="ARBA00022989"/>
    </source>
</evidence>
<dbReference type="PANTHER" id="PTHR30250">
    <property type="entry name" value="PST FAMILY PREDICTED COLANIC ACID TRANSPORTER"/>
    <property type="match status" value="1"/>
</dbReference>
<keyword evidence="2" id="KW-1003">Cell membrane</keyword>
<feature type="transmembrane region" description="Helical" evidence="6">
    <location>
        <begin position="146"/>
        <end position="168"/>
    </location>
</feature>
<evidence type="ECO:0000256" key="2">
    <source>
        <dbReference type="ARBA" id="ARBA00022475"/>
    </source>
</evidence>
<evidence type="ECO:0000256" key="1">
    <source>
        <dbReference type="ARBA" id="ARBA00004651"/>
    </source>
</evidence>
<evidence type="ECO:0000313" key="8">
    <source>
        <dbReference type="Proteomes" id="UP000012047"/>
    </source>
</evidence>
<sequence length="411" mass="47721">MITLTQYKPLIKNFLYLFLARGLDLIIPLVLLPMLVNRLGMENYGLIAMSLSLALYLGTIIQYGFNLSGTREIAQVENDCNKLNIVFSQYFQTSHILGLVVTFFSFLILSFIKMNETTKILYISAVLYILFYSLIPIWLFQGLEKFKVIALLTSFSKILYVLGVYFLVINEKDIVYVNFLNFISVFILYLISLLYIFKFLNLRFKIIKIQESYTILKRDFYVFLNQIVPNFYNNFSVFYLGIIAGSFYAGLISSAMTLIEGVLSIFRILVNVIYPFLVKNINLFDDFSKKITLIIIFGFLLFNVLVSYVVSFIFHNNENEILFYTRILGVSIIFGSLYLLYGMTYSLIKKTEKKIALMVFKVSLFSAILMLAIAPIYKIYAVIFVIVFARFLFAFFSLKNYFGDKRLLNDK</sequence>
<feature type="transmembrane region" description="Helical" evidence="6">
    <location>
        <begin position="379"/>
        <end position="398"/>
    </location>
</feature>
<feature type="transmembrane region" description="Helical" evidence="6">
    <location>
        <begin position="291"/>
        <end position="315"/>
    </location>
</feature>
<name>D0SG04_ACIJO</name>
<feature type="transmembrane region" description="Helical" evidence="6">
    <location>
        <begin position="14"/>
        <end position="32"/>
    </location>
</feature>
<dbReference type="PANTHER" id="PTHR30250:SF11">
    <property type="entry name" value="O-ANTIGEN TRANSPORTER-RELATED"/>
    <property type="match status" value="1"/>
</dbReference>
<protein>
    <submittedName>
        <fullName evidence="7">Polysaccharide biosynthesis protein</fullName>
    </submittedName>
</protein>
<dbReference type="eggNOG" id="COG2244">
    <property type="taxonomic scope" value="Bacteria"/>
</dbReference>
<evidence type="ECO:0000256" key="5">
    <source>
        <dbReference type="ARBA" id="ARBA00023136"/>
    </source>
</evidence>
<dbReference type="EMBL" id="GG704970">
    <property type="protein sequence ID" value="EEY95104.1"/>
    <property type="molecule type" value="Genomic_DNA"/>
</dbReference>
<feature type="transmembrane region" description="Helical" evidence="6">
    <location>
        <begin position="175"/>
        <end position="197"/>
    </location>
</feature>
<feature type="transmembrane region" description="Helical" evidence="6">
    <location>
        <begin position="120"/>
        <end position="140"/>
    </location>
</feature>
<dbReference type="GO" id="GO:0005886">
    <property type="term" value="C:plasma membrane"/>
    <property type="evidence" value="ECO:0007669"/>
    <property type="project" value="UniProtKB-SubCell"/>
</dbReference>
<keyword evidence="4 6" id="KW-1133">Transmembrane helix</keyword>
<evidence type="ECO:0000313" key="7">
    <source>
        <dbReference type="EMBL" id="EEY95104.1"/>
    </source>
</evidence>
<dbReference type="InterPro" id="IPR002797">
    <property type="entry name" value="Polysacc_synth"/>
</dbReference>
<feature type="transmembrane region" description="Helical" evidence="6">
    <location>
        <begin position="44"/>
        <end position="65"/>
    </location>
</feature>